<name>A0A062U467_9PROT</name>
<dbReference type="InterPro" id="IPR051542">
    <property type="entry name" value="Hydrogenase_cytochrome"/>
</dbReference>
<dbReference type="InterPro" id="IPR011577">
    <property type="entry name" value="Cyt_b561_bac/Ni-Hgenase"/>
</dbReference>
<dbReference type="EMBL" id="AWFF01000065">
    <property type="protein sequence ID" value="KCZ52538.1"/>
    <property type="molecule type" value="Genomic_DNA"/>
</dbReference>
<dbReference type="AlphaFoldDB" id="A0A062U467"/>
<dbReference type="GO" id="GO:0005886">
    <property type="term" value="C:plasma membrane"/>
    <property type="evidence" value="ECO:0007669"/>
    <property type="project" value="UniProtKB-SubCell"/>
</dbReference>
<keyword evidence="3 6" id="KW-0812">Transmembrane</keyword>
<dbReference type="Proteomes" id="UP000027037">
    <property type="component" value="Unassembled WGS sequence"/>
</dbReference>
<keyword evidence="5 6" id="KW-0472">Membrane</keyword>
<proteinExistence type="predicted"/>
<evidence type="ECO:0000256" key="5">
    <source>
        <dbReference type="ARBA" id="ARBA00023136"/>
    </source>
</evidence>
<feature type="transmembrane region" description="Helical" evidence="6">
    <location>
        <begin position="14"/>
        <end position="32"/>
    </location>
</feature>
<dbReference type="GO" id="GO:0020037">
    <property type="term" value="F:heme binding"/>
    <property type="evidence" value="ECO:0007669"/>
    <property type="project" value="TreeGrafter"/>
</dbReference>
<sequence length="224" mass="24642">MTQDTTRVIVWDGAMRLFHWAIVLLVASMWWTAEQHIMDWHKRLGLILVGLLVFRLVWGLIGTKTARFATMLAGPGALVGYVKDLLAGRHHPYFGHNPVGSLSVFAMLASLAVQLGTGLFSVDTDGLESGPLASLVSFDVGRQAAKIHEISFNVLFTLICLHVIAIAVYLVFFKDNLVRPMVTGRRDAAEFEEADVQDNRLPWVRFLIAAAIAVAAVYAILTIG</sequence>
<feature type="transmembrane region" description="Helical" evidence="6">
    <location>
        <begin position="203"/>
        <end position="221"/>
    </location>
</feature>
<gene>
    <name evidence="8" type="ORF">HY29_04465</name>
</gene>
<dbReference type="eggNOG" id="COG3658">
    <property type="taxonomic scope" value="Bacteria"/>
</dbReference>
<evidence type="ECO:0000313" key="9">
    <source>
        <dbReference type="Proteomes" id="UP000027037"/>
    </source>
</evidence>
<evidence type="ECO:0000259" key="7">
    <source>
        <dbReference type="Pfam" id="PF01292"/>
    </source>
</evidence>
<evidence type="ECO:0000256" key="3">
    <source>
        <dbReference type="ARBA" id="ARBA00022692"/>
    </source>
</evidence>
<feature type="transmembrane region" description="Helical" evidence="6">
    <location>
        <begin position="152"/>
        <end position="172"/>
    </location>
</feature>
<evidence type="ECO:0000256" key="4">
    <source>
        <dbReference type="ARBA" id="ARBA00022989"/>
    </source>
</evidence>
<dbReference type="PATRIC" id="fig|1280946.3.peg.2946"/>
<organism evidence="8 9">
    <name type="scientific">Hyphomonas beringensis</name>
    <dbReference type="NCBI Taxonomy" id="1280946"/>
    <lineage>
        <taxon>Bacteria</taxon>
        <taxon>Pseudomonadati</taxon>
        <taxon>Pseudomonadota</taxon>
        <taxon>Alphaproteobacteria</taxon>
        <taxon>Hyphomonadales</taxon>
        <taxon>Hyphomonadaceae</taxon>
        <taxon>Hyphomonas</taxon>
    </lineage>
</organism>
<evidence type="ECO:0000256" key="2">
    <source>
        <dbReference type="ARBA" id="ARBA00022475"/>
    </source>
</evidence>
<feature type="domain" description="Cytochrome b561 bacterial/Ni-hydrogenase" evidence="7">
    <location>
        <begin position="10"/>
        <end position="184"/>
    </location>
</feature>
<dbReference type="OrthoDB" id="196472at2"/>
<keyword evidence="2" id="KW-1003">Cell membrane</keyword>
<keyword evidence="9" id="KW-1185">Reference proteome</keyword>
<dbReference type="PANTHER" id="PTHR30485">
    <property type="entry name" value="NI/FE-HYDROGENASE 1 B-TYPE CYTOCHROME SUBUNIT"/>
    <property type="match status" value="1"/>
</dbReference>
<comment type="caution">
    <text evidence="8">The sequence shown here is derived from an EMBL/GenBank/DDBJ whole genome shotgun (WGS) entry which is preliminary data.</text>
</comment>
<dbReference type="Gene3D" id="1.20.950.20">
    <property type="entry name" value="Transmembrane di-heme cytochromes, Chain C"/>
    <property type="match status" value="1"/>
</dbReference>
<dbReference type="SUPFAM" id="SSF81342">
    <property type="entry name" value="Transmembrane di-heme cytochromes"/>
    <property type="match status" value="1"/>
</dbReference>
<dbReference type="PANTHER" id="PTHR30485:SF2">
    <property type="entry name" value="BLL0597 PROTEIN"/>
    <property type="match status" value="1"/>
</dbReference>
<protein>
    <recommendedName>
        <fullName evidence="7">Cytochrome b561 bacterial/Ni-hydrogenase domain-containing protein</fullName>
    </recommendedName>
</protein>
<evidence type="ECO:0000256" key="1">
    <source>
        <dbReference type="ARBA" id="ARBA00004651"/>
    </source>
</evidence>
<comment type="subcellular location">
    <subcellularLocation>
        <location evidence="1">Cell membrane</location>
        <topology evidence="1">Multi-pass membrane protein</topology>
    </subcellularLocation>
</comment>
<dbReference type="Pfam" id="PF01292">
    <property type="entry name" value="Ni_hydr_CYTB"/>
    <property type="match status" value="1"/>
</dbReference>
<feature type="transmembrane region" description="Helical" evidence="6">
    <location>
        <begin position="44"/>
        <end position="61"/>
    </location>
</feature>
<reference evidence="8 9" key="1">
    <citation type="journal article" date="2014" name="Antonie Van Leeuwenhoek">
        <title>Hyphomonas beringensis sp. nov. and Hyphomonas chukchiensis sp. nov., isolated from surface seawater of the Bering Sea and Chukchi Sea.</title>
        <authorList>
            <person name="Li C."/>
            <person name="Lai Q."/>
            <person name="Li G."/>
            <person name="Dong C."/>
            <person name="Wang J."/>
            <person name="Liao Y."/>
            <person name="Shao Z."/>
        </authorList>
    </citation>
    <scope>NUCLEOTIDE SEQUENCE [LARGE SCALE GENOMIC DNA]</scope>
    <source>
        <strain evidence="8 9">25B14_1</strain>
    </source>
</reference>
<dbReference type="GO" id="GO:0009055">
    <property type="term" value="F:electron transfer activity"/>
    <property type="evidence" value="ECO:0007669"/>
    <property type="project" value="InterPro"/>
</dbReference>
<dbReference type="RefSeq" id="WP_034798252.1">
    <property type="nucleotide sequence ID" value="NZ_AWFF01000065.1"/>
</dbReference>
<accession>A0A062U467</accession>
<dbReference type="STRING" id="1280946.HY29_04465"/>
<evidence type="ECO:0000313" key="8">
    <source>
        <dbReference type="EMBL" id="KCZ52538.1"/>
    </source>
</evidence>
<dbReference type="GO" id="GO:0022904">
    <property type="term" value="P:respiratory electron transport chain"/>
    <property type="evidence" value="ECO:0007669"/>
    <property type="project" value="InterPro"/>
</dbReference>
<dbReference type="InterPro" id="IPR016174">
    <property type="entry name" value="Di-haem_cyt_TM"/>
</dbReference>
<evidence type="ECO:0000256" key="6">
    <source>
        <dbReference type="SAM" id="Phobius"/>
    </source>
</evidence>
<keyword evidence="4 6" id="KW-1133">Transmembrane helix</keyword>